<keyword evidence="2" id="KW-0813">Transport</keyword>
<accession>A0ABW4SZ67</accession>
<dbReference type="EMBL" id="JBHUFV010000038">
    <property type="protein sequence ID" value="MFD1934928.1"/>
    <property type="molecule type" value="Genomic_DNA"/>
</dbReference>
<feature type="transmembrane region" description="Helical" evidence="11">
    <location>
        <begin position="262"/>
        <end position="280"/>
    </location>
</feature>
<keyword evidence="3" id="KW-1003">Cell membrane</keyword>
<feature type="transmembrane region" description="Helical" evidence="11">
    <location>
        <begin position="308"/>
        <end position="332"/>
    </location>
</feature>
<organism evidence="12 13">
    <name type="scientific">Nonomuraea mangrovi</name>
    <dbReference type="NCBI Taxonomy" id="2316207"/>
    <lineage>
        <taxon>Bacteria</taxon>
        <taxon>Bacillati</taxon>
        <taxon>Actinomycetota</taxon>
        <taxon>Actinomycetes</taxon>
        <taxon>Streptosporangiales</taxon>
        <taxon>Streptosporangiaceae</taxon>
        <taxon>Nonomuraea</taxon>
    </lineage>
</organism>
<evidence type="ECO:0000256" key="4">
    <source>
        <dbReference type="ARBA" id="ARBA00022519"/>
    </source>
</evidence>
<evidence type="ECO:0000256" key="2">
    <source>
        <dbReference type="ARBA" id="ARBA00022448"/>
    </source>
</evidence>
<name>A0ABW4SZ67_9ACTN</name>
<comment type="function">
    <text evidence="9">Part of the binding-protein-dependent transport system for D-xylose. Probably responsible for the translocation of the substrate across the membrane.</text>
</comment>
<dbReference type="InterPro" id="IPR001851">
    <property type="entry name" value="ABC_transp_permease"/>
</dbReference>
<comment type="caution">
    <text evidence="12">The sequence shown here is derived from an EMBL/GenBank/DDBJ whole genome shotgun (WGS) entry which is preliminary data.</text>
</comment>
<feature type="transmembrane region" description="Helical" evidence="11">
    <location>
        <begin position="157"/>
        <end position="176"/>
    </location>
</feature>
<dbReference type="CDD" id="cd06579">
    <property type="entry name" value="TM_PBP1_transp_AraH_like"/>
    <property type="match status" value="1"/>
</dbReference>
<proteinExistence type="predicted"/>
<gene>
    <name evidence="12" type="ORF">ACFSKW_25990</name>
</gene>
<dbReference type="PANTHER" id="PTHR32196:SF32">
    <property type="entry name" value="XYLOSE TRANSPORT SYSTEM PERMEASE PROTEIN XYLH"/>
    <property type="match status" value="1"/>
</dbReference>
<evidence type="ECO:0000256" key="7">
    <source>
        <dbReference type="ARBA" id="ARBA00022989"/>
    </source>
</evidence>
<evidence type="ECO:0000256" key="8">
    <source>
        <dbReference type="ARBA" id="ARBA00023136"/>
    </source>
</evidence>
<feature type="transmembrane region" description="Helical" evidence="11">
    <location>
        <begin position="392"/>
        <end position="411"/>
    </location>
</feature>
<keyword evidence="7 11" id="KW-1133">Transmembrane helix</keyword>
<dbReference type="Pfam" id="PF02653">
    <property type="entry name" value="BPD_transp_2"/>
    <property type="match status" value="1"/>
</dbReference>
<evidence type="ECO:0000256" key="6">
    <source>
        <dbReference type="ARBA" id="ARBA00022692"/>
    </source>
</evidence>
<feature type="transmembrane region" description="Helical" evidence="11">
    <location>
        <begin position="196"/>
        <end position="216"/>
    </location>
</feature>
<evidence type="ECO:0000313" key="13">
    <source>
        <dbReference type="Proteomes" id="UP001597368"/>
    </source>
</evidence>
<keyword evidence="5" id="KW-0762">Sugar transport</keyword>
<dbReference type="PANTHER" id="PTHR32196">
    <property type="entry name" value="ABC TRANSPORTER PERMEASE PROTEIN YPHD-RELATED-RELATED"/>
    <property type="match status" value="1"/>
</dbReference>
<keyword evidence="8 11" id="KW-0472">Membrane</keyword>
<feature type="transmembrane region" description="Helical" evidence="11">
    <location>
        <begin position="127"/>
        <end position="145"/>
    </location>
</feature>
<feature type="transmembrane region" description="Helical" evidence="11">
    <location>
        <begin position="237"/>
        <end position="256"/>
    </location>
</feature>
<keyword evidence="4" id="KW-0997">Cell inner membrane</keyword>
<protein>
    <recommendedName>
        <fullName evidence="10">Xylose transport system permease protein XylH</fullName>
    </recommendedName>
</protein>
<evidence type="ECO:0000256" key="9">
    <source>
        <dbReference type="ARBA" id="ARBA00035611"/>
    </source>
</evidence>
<keyword evidence="6 11" id="KW-0812">Transmembrane</keyword>
<evidence type="ECO:0000256" key="1">
    <source>
        <dbReference type="ARBA" id="ARBA00004651"/>
    </source>
</evidence>
<reference evidence="13" key="1">
    <citation type="journal article" date="2019" name="Int. J. Syst. Evol. Microbiol.">
        <title>The Global Catalogue of Microorganisms (GCM) 10K type strain sequencing project: providing services to taxonomists for standard genome sequencing and annotation.</title>
        <authorList>
            <consortium name="The Broad Institute Genomics Platform"/>
            <consortium name="The Broad Institute Genome Sequencing Center for Infectious Disease"/>
            <person name="Wu L."/>
            <person name="Ma J."/>
        </authorList>
    </citation>
    <scope>NUCLEOTIDE SEQUENCE [LARGE SCALE GENOMIC DNA]</scope>
    <source>
        <strain evidence="13">ICMP 6774ER</strain>
    </source>
</reference>
<evidence type="ECO:0000256" key="10">
    <source>
        <dbReference type="ARBA" id="ARBA00035686"/>
    </source>
</evidence>
<feature type="transmembrane region" description="Helical" evidence="11">
    <location>
        <begin position="75"/>
        <end position="98"/>
    </location>
</feature>
<comment type="subcellular location">
    <subcellularLocation>
        <location evidence="1">Cell membrane</location>
        <topology evidence="1">Multi-pass membrane protein</topology>
    </subcellularLocation>
</comment>
<dbReference type="RefSeq" id="WP_379575041.1">
    <property type="nucleotide sequence ID" value="NZ_JBHUFV010000038.1"/>
</dbReference>
<evidence type="ECO:0000313" key="12">
    <source>
        <dbReference type="EMBL" id="MFD1934928.1"/>
    </source>
</evidence>
<keyword evidence="13" id="KW-1185">Reference proteome</keyword>
<feature type="transmembrane region" description="Helical" evidence="11">
    <location>
        <begin position="344"/>
        <end position="360"/>
    </location>
</feature>
<feature type="transmembrane region" description="Helical" evidence="11">
    <location>
        <begin position="46"/>
        <end position="69"/>
    </location>
</feature>
<sequence length="421" mass="43786">MTDRSEVIKQTDLETPTDLRDERLIGRQGLRGVAEGLLDRIRGGDLGVLPVVIGLIVIWSVFQALNPIFLSSVNLVNLTLECAPVGIIALGVVVVLLVGQIDLSVGSVSGLTSAVMAVLFVDRGLPAWLAILSAIVLGCAIGWIYGQVFNRFGVPSFVITMAGLLGLLGVQLWVLGAKGSINLPFDSGLVSFAQLAFVPAWLSYVFVAVAAAGLFASGYAHARRRRQASLSATSTRLLIARSALVLVGLGVVVWYLNQTRGVGWMFVLFLALVLVAHYVLARTRFGKSIYAVGGNAEAARRAGINVKAVYTSAFVLCTTLAAVGGVLAAARLAAVNQSSGGGDVNLNAIAAAVIGGTSLFGGRGTAFAALLGIVVIQSISSGLTLLNLDSSFRFMVTGAVLLLAVAVDSVARRSRASHGRA</sequence>
<dbReference type="Proteomes" id="UP001597368">
    <property type="component" value="Unassembled WGS sequence"/>
</dbReference>
<feature type="transmembrane region" description="Helical" evidence="11">
    <location>
        <begin position="367"/>
        <end position="386"/>
    </location>
</feature>
<evidence type="ECO:0000256" key="11">
    <source>
        <dbReference type="SAM" id="Phobius"/>
    </source>
</evidence>
<evidence type="ECO:0000256" key="5">
    <source>
        <dbReference type="ARBA" id="ARBA00022597"/>
    </source>
</evidence>
<evidence type="ECO:0000256" key="3">
    <source>
        <dbReference type="ARBA" id="ARBA00022475"/>
    </source>
</evidence>